<evidence type="ECO:0000313" key="6">
    <source>
        <dbReference type="Proteomes" id="UP000293483"/>
    </source>
</evidence>
<evidence type="ECO:0000259" key="4">
    <source>
        <dbReference type="PROSITE" id="PS01124"/>
    </source>
</evidence>
<proteinExistence type="predicted"/>
<dbReference type="RefSeq" id="WP_130145692.1">
    <property type="nucleotide sequence ID" value="NZ_SGSU01000009.1"/>
</dbReference>
<dbReference type="EMBL" id="SGSU01000009">
    <property type="protein sequence ID" value="RZG66851.1"/>
    <property type="molecule type" value="Genomic_DNA"/>
</dbReference>
<keyword evidence="2" id="KW-0238">DNA-binding</keyword>
<dbReference type="SMART" id="SM00342">
    <property type="entry name" value="HTH_ARAC"/>
    <property type="match status" value="1"/>
</dbReference>
<keyword evidence="1" id="KW-0805">Transcription regulation</keyword>
<reference evidence="5 6" key="1">
    <citation type="submission" date="2019-02" db="EMBL/GenBank/DDBJ databases">
        <title>The Batch Genome Submission of Acinetobacter spp. strains.</title>
        <authorList>
            <person name="Qin J."/>
            <person name="Hu Y."/>
            <person name="Ye H."/>
            <person name="Wei L."/>
            <person name="Feng Y."/>
            <person name="Zong Z."/>
        </authorList>
    </citation>
    <scope>NUCLEOTIDE SEQUENCE [LARGE SCALE GENOMIC DNA]</scope>
    <source>
        <strain evidence="5 6">WCHABo060081</strain>
    </source>
</reference>
<evidence type="ECO:0000313" key="5">
    <source>
        <dbReference type="EMBL" id="RZG66851.1"/>
    </source>
</evidence>
<name>A0A4Q7ATT6_9GAMM</name>
<dbReference type="InterPro" id="IPR050204">
    <property type="entry name" value="AraC_XylS_family_regulators"/>
</dbReference>
<feature type="domain" description="HTH araC/xylS-type" evidence="4">
    <location>
        <begin position="138"/>
        <end position="236"/>
    </location>
</feature>
<dbReference type="PANTHER" id="PTHR46796">
    <property type="entry name" value="HTH-TYPE TRANSCRIPTIONAL ACTIVATOR RHAS-RELATED"/>
    <property type="match status" value="1"/>
</dbReference>
<dbReference type="Proteomes" id="UP000293483">
    <property type="component" value="Unassembled WGS sequence"/>
</dbReference>
<dbReference type="Pfam" id="PF12833">
    <property type="entry name" value="HTH_18"/>
    <property type="match status" value="1"/>
</dbReference>
<keyword evidence="3" id="KW-0804">Transcription</keyword>
<dbReference type="InterPro" id="IPR018060">
    <property type="entry name" value="HTH_AraC"/>
</dbReference>
<dbReference type="GO" id="GO:0003700">
    <property type="term" value="F:DNA-binding transcription factor activity"/>
    <property type="evidence" value="ECO:0007669"/>
    <property type="project" value="InterPro"/>
</dbReference>
<evidence type="ECO:0000256" key="2">
    <source>
        <dbReference type="ARBA" id="ARBA00023125"/>
    </source>
</evidence>
<dbReference type="GO" id="GO:0043565">
    <property type="term" value="F:sequence-specific DNA binding"/>
    <property type="evidence" value="ECO:0007669"/>
    <property type="project" value="InterPro"/>
</dbReference>
<comment type="caution">
    <text evidence="5">The sequence shown here is derived from an EMBL/GenBank/DDBJ whole genome shotgun (WGS) entry which is preliminary data.</text>
</comment>
<evidence type="ECO:0000256" key="3">
    <source>
        <dbReference type="ARBA" id="ARBA00023163"/>
    </source>
</evidence>
<dbReference type="AlphaFoldDB" id="A0A4Q7ATT6"/>
<dbReference type="InterPro" id="IPR014710">
    <property type="entry name" value="RmlC-like_jellyroll"/>
</dbReference>
<protein>
    <submittedName>
        <fullName evidence="5">AraC family transcriptional regulator</fullName>
    </submittedName>
</protein>
<dbReference type="InterPro" id="IPR009057">
    <property type="entry name" value="Homeodomain-like_sf"/>
</dbReference>
<organism evidence="5 6">
    <name type="scientific">Acinetobacter bouvetii</name>
    <dbReference type="NCBI Taxonomy" id="202951"/>
    <lineage>
        <taxon>Bacteria</taxon>
        <taxon>Pseudomonadati</taxon>
        <taxon>Pseudomonadota</taxon>
        <taxon>Gammaproteobacteria</taxon>
        <taxon>Moraxellales</taxon>
        <taxon>Moraxellaceae</taxon>
        <taxon>Acinetobacter</taxon>
    </lineage>
</organism>
<dbReference type="Gene3D" id="2.60.120.10">
    <property type="entry name" value="Jelly Rolls"/>
    <property type="match status" value="1"/>
</dbReference>
<sequence>MKTNLTIRSYSKQFRSHVHPYYQLVLPLQGSINIKMEGYCGKVTVGECVVILCGIEHAFNAEEAARFIVVDMDELPENIINSKRFVFSLTPPMMSFLQFIEKQIEFQVNMEIESDILNIFSKLLSQQTDSRELDTRIRDVKIYISQNLERPLPIQELADMACLSATQFKKVFTSDLGVSVYQYIIQERMEKAKAFIVHTDLPLQHIAEKVGYKDQSAFSRRFANYYGIPPRGFSRK</sequence>
<dbReference type="PROSITE" id="PS01124">
    <property type="entry name" value="HTH_ARAC_FAMILY_2"/>
    <property type="match status" value="1"/>
</dbReference>
<dbReference type="SUPFAM" id="SSF46689">
    <property type="entry name" value="Homeodomain-like"/>
    <property type="match status" value="2"/>
</dbReference>
<dbReference type="InterPro" id="IPR011051">
    <property type="entry name" value="RmlC_Cupin_sf"/>
</dbReference>
<evidence type="ECO:0000256" key="1">
    <source>
        <dbReference type="ARBA" id="ARBA00023015"/>
    </source>
</evidence>
<accession>A0A4Q7ATT6</accession>
<gene>
    <name evidence="5" type="ORF">EXE25_09210</name>
</gene>
<dbReference type="SUPFAM" id="SSF51182">
    <property type="entry name" value="RmlC-like cupins"/>
    <property type="match status" value="1"/>
</dbReference>
<dbReference type="Gene3D" id="1.10.10.60">
    <property type="entry name" value="Homeodomain-like"/>
    <property type="match status" value="2"/>
</dbReference>